<dbReference type="RefSeq" id="WP_381177493.1">
    <property type="nucleotide sequence ID" value="NZ_JBHSFK010000050.1"/>
</dbReference>
<dbReference type="EMBL" id="JBHSFK010000050">
    <property type="protein sequence ID" value="MFC4507043.1"/>
    <property type="molecule type" value="Genomic_DNA"/>
</dbReference>
<proteinExistence type="predicted"/>
<organism evidence="1 2">
    <name type="scientific">Streptomyces vulcanius</name>
    <dbReference type="NCBI Taxonomy" id="1441876"/>
    <lineage>
        <taxon>Bacteria</taxon>
        <taxon>Bacillati</taxon>
        <taxon>Actinomycetota</taxon>
        <taxon>Actinomycetes</taxon>
        <taxon>Kitasatosporales</taxon>
        <taxon>Streptomycetaceae</taxon>
        <taxon>Streptomyces</taxon>
    </lineage>
</organism>
<evidence type="ECO:0000313" key="1">
    <source>
        <dbReference type="EMBL" id="MFC4507043.1"/>
    </source>
</evidence>
<evidence type="ECO:0000313" key="2">
    <source>
        <dbReference type="Proteomes" id="UP001595839"/>
    </source>
</evidence>
<accession>A0ABV9B9W6</accession>
<comment type="caution">
    <text evidence="1">The sequence shown here is derived from an EMBL/GenBank/DDBJ whole genome shotgun (WGS) entry which is preliminary data.</text>
</comment>
<gene>
    <name evidence="1" type="ORF">ACFPIH_47720</name>
</gene>
<protein>
    <submittedName>
        <fullName evidence="1">Uncharacterized protein</fullName>
    </submittedName>
</protein>
<keyword evidence="2" id="KW-1185">Reference proteome</keyword>
<name>A0ABV9B9W6_9ACTN</name>
<dbReference type="Proteomes" id="UP001595839">
    <property type="component" value="Unassembled WGS sequence"/>
</dbReference>
<reference evidence="2" key="1">
    <citation type="journal article" date="2019" name="Int. J. Syst. Evol. Microbiol.">
        <title>The Global Catalogue of Microorganisms (GCM) 10K type strain sequencing project: providing services to taxonomists for standard genome sequencing and annotation.</title>
        <authorList>
            <consortium name="The Broad Institute Genomics Platform"/>
            <consortium name="The Broad Institute Genome Sequencing Center for Infectious Disease"/>
            <person name="Wu L."/>
            <person name="Ma J."/>
        </authorList>
    </citation>
    <scope>NUCLEOTIDE SEQUENCE [LARGE SCALE GENOMIC DNA]</scope>
    <source>
        <strain evidence="2">CGMCC 4.7177</strain>
    </source>
</reference>
<sequence length="238" mass="25549">MELSTQDKEYVAAVRRAPVDVVAPYMRADCPECDYSVDWNDKESHVVVGSAVVIGCEGYYVVDPNVVGLSAPNWCDWREPVVSAPKSLYEQGEALAQFAESLGAGDPALSRTGLGGLFFEEKLVGAATAALRAWLESRRGPIAVRAADKEAMYFTEDESFIGQVPMFTSGGTTLSVGDEVAGTARVDGEECTFRGVVKAIGPTYWGSELCPTGLVVAGPDVPQDGSWDWHDLTRVTKS</sequence>